<keyword evidence="1" id="KW-0808">Transferase</keyword>
<dbReference type="GO" id="GO:0032259">
    <property type="term" value="P:methylation"/>
    <property type="evidence" value="ECO:0007669"/>
    <property type="project" value="UniProtKB-KW"/>
</dbReference>
<dbReference type="AlphaFoldDB" id="A0A2T4ZFM6"/>
<name>A0A2T4ZFM6_9HYPH</name>
<dbReference type="InterPro" id="IPR029063">
    <property type="entry name" value="SAM-dependent_MTases_sf"/>
</dbReference>
<comment type="caution">
    <text evidence="1">The sequence shown here is derived from an EMBL/GenBank/DDBJ whole genome shotgun (WGS) entry which is preliminary data.</text>
</comment>
<evidence type="ECO:0000313" key="1">
    <source>
        <dbReference type="EMBL" id="PTM60720.1"/>
    </source>
</evidence>
<keyword evidence="2" id="KW-1185">Reference proteome</keyword>
<protein>
    <submittedName>
        <fullName evidence="1">Methyltransferase family protein</fullName>
    </submittedName>
</protein>
<dbReference type="RefSeq" id="WP_108174672.1">
    <property type="nucleotide sequence ID" value="NZ_PZZL01000002.1"/>
</dbReference>
<organism evidence="1 2">
    <name type="scientific">Phreatobacter oligotrophus</name>
    <dbReference type="NCBI Taxonomy" id="1122261"/>
    <lineage>
        <taxon>Bacteria</taxon>
        <taxon>Pseudomonadati</taxon>
        <taxon>Pseudomonadota</taxon>
        <taxon>Alphaproteobacteria</taxon>
        <taxon>Hyphomicrobiales</taxon>
        <taxon>Phreatobacteraceae</taxon>
        <taxon>Phreatobacter</taxon>
    </lineage>
</organism>
<dbReference type="EMBL" id="PZZL01000002">
    <property type="protein sequence ID" value="PTM60720.1"/>
    <property type="molecule type" value="Genomic_DNA"/>
</dbReference>
<dbReference type="Proteomes" id="UP000241808">
    <property type="component" value="Unassembled WGS sequence"/>
</dbReference>
<accession>A0A2T4ZFM6</accession>
<evidence type="ECO:0000313" key="2">
    <source>
        <dbReference type="Proteomes" id="UP000241808"/>
    </source>
</evidence>
<reference evidence="1 2" key="1">
    <citation type="submission" date="2018-04" db="EMBL/GenBank/DDBJ databases">
        <title>Genomic Encyclopedia of Archaeal and Bacterial Type Strains, Phase II (KMG-II): from individual species to whole genera.</title>
        <authorList>
            <person name="Goeker M."/>
        </authorList>
    </citation>
    <scope>NUCLEOTIDE SEQUENCE [LARGE SCALE GENOMIC DNA]</scope>
    <source>
        <strain evidence="1 2">DSM 25521</strain>
    </source>
</reference>
<dbReference type="SUPFAM" id="SSF53335">
    <property type="entry name" value="S-adenosyl-L-methionine-dependent methyltransferases"/>
    <property type="match status" value="1"/>
</dbReference>
<proteinExistence type="predicted"/>
<keyword evidence="1" id="KW-0489">Methyltransferase</keyword>
<gene>
    <name evidence="1" type="ORF">C8P69_102102</name>
</gene>
<dbReference type="OrthoDB" id="5764702at2"/>
<dbReference type="GO" id="GO:0008168">
    <property type="term" value="F:methyltransferase activity"/>
    <property type="evidence" value="ECO:0007669"/>
    <property type="project" value="UniProtKB-KW"/>
</dbReference>
<dbReference type="Pfam" id="PF13578">
    <property type="entry name" value="Methyltransf_24"/>
    <property type="match status" value="1"/>
</dbReference>
<sequence>MKVVDCGRARLYDIVGEVFAAAGRRPAMIELGVHKGDNALRLMEALRPRHSVLVDAWSAEALATYSHFDKLPPWILPLTAFERYFGGSLSDQATFDRTYETACQRFAGRGDVEIIRADTISGFAQVRDSHGDGAFDFIYVDANHQYEYVLRDLLYYQHLLSADGVMMLNDCCHSQKGMNQNLGVLEAVGNFMKRADFTPIALTSTDMSDLIIAREGSAVAKALDAAIDASDIGFVEVMPQMLPAAHIRVSPAGKTRVSFA</sequence>
<dbReference type="Gene3D" id="3.40.50.150">
    <property type="entry name" value="Vaccinia Virus protein VP39"/>
    <property type="match status" value="1"/>
</dbReference>